<keyword evidence="3" id="KW-1185">Reference proteome</keyword>
<dbReference type="AlphaFoldDB" id="A0A1H3K3D7"/>
<organism evidence="2 3">
    <name type="scientific">Nitrosomonas halophila</name>
    <dbReference type="NCBI Taxonomy" id="44576"/>
    <lineage>
        <taxon>Bacteria</taxon>
        <taxon>Pseudomonadati</taxon>
        <taxon>Pseudomonadota</taxon>
        <taxon>Betaproteobacteria</taxon>
        <taxon>Nitrosomonadales</taxon>
        <taxon>Nitrosomonadaceae</taxon>
        <taxon>Nitrosomonas</taxon>
    </lineage>
</organism>
<keyword evidence="1" id="KW-0812">Transmembrane</keyword>
<evidence type="ECO:0000256" key="1">
    <source>
        <dbReference type="SAM" id="Phobius"/>
    </source>
</evidence>
<accession>A0A1H3K3D7</accession>
<dbReference type="STRING" id="44576.SAMN05421881_103722"/>
<sequence length="189" mass="21216">MLRQSIRSTVGFFAVLGMFYTGMALGHENINPEDDICVRKGGENMVRLSAYQPQNNLFGETCEEIPAAGETYLVVDLLDLAMRDIPVSLKVFRGAANEGETIAQVDASYHPDGVISGVGMLDKGLYSLVVTAESVPPMNYHYQLRVDMVDYGKIARAWTGPAIVLLFLSWLVYNFLQSRRWRSMLDHYR</sequence>
<protein>
    <submittedName>
        <fullName evidence="2">Uncharacterized protein</fullName>
    </submittedName>
</protein>
<evidence type="ECO:0000313" key="3">
    <source>
        <dbReference type="Proteomes" id="UP000198640"/>
    </source>
</evidence>
<gene>
    <name evidence="2" type="ORF">SAMN05421881_103722</name>
</gene>
<dbReference type="Proteomes" id="UP000198640">
    <property type="component" value="Unassembled WGS sequence"/>
</dbReference>
<name>A0A1H3K3D7_9PROT</name>
<proteinExistence type="predicted"/>
<dbReference type="OrthoDB" id="9792004at2"/>
<dbReference type="RefSeq" id="WP_090414539.1">
    <property type="nucleotide sequence ID" value="NZ_FNOY01000037.1"/>
</dbReference>
<keyword evidence="1" id="KW-0472">Membrane</keyword>
<evidence type="ECO:0000313" key="2">
    <source>
        <dbReference type="EMBL" id="SDY46671.1"/>
    </source>
</evidence>
<keyword evidence="1" id="KW-1133">Transmembrane helix</keyword>
<dbReference type="EMBL" id="FNOY01000037">
    <property type="protein sequence ID" value="SDY46671.1"/>
    <property type="molecule type" value="Genomic_DNA"/>
</dbReference>
<feature type="transmembrane region" description="Helical" evidence="1">
    <location>
        <begin position="158"/>
        <end position="176"/>
    </location>
</feature>
<reference evidence="2 3" key="1">
    <citation type="submission" date="2016-10" db="EMBL/GenBank/DDBJ databases">
        <authorList>
            <person name="de Groot N.N."/>
        </authorList>
    </citation>
    <scope>NUCLEOTIDE SEQUENCE [LARGE SCALE GENOMIC DNA]</scope>
    <source>
        <strain evidence="2 3">Nm1</strain>
    </source>
</reference>